<proteinExistence type="predicted"/>
<protein>
    <recommendedName>
        <fullName evidence="4">DUF3899 domain-containing protein</fullName>
    </recommendedName>
</protein>
<organism evidence="2 3">
    <name type="scientific">Wandonia haliotis</name>
    <dbReference type="NCBI Taxonomy" id="574963"/>
    <lineage>
        <taxon>Bacteria</taxon>
        <taxon>Pseudomonadati</taxon>
        <taxon>Bacteroidota</taxon>
        <taxon>Flavobacteriia</taxon>
        <taxon>Flavobacteriales</taxon>
        <taxon>Crocinitomicaceae</taxon>
        <taxon>Wandonia</taxon>
    </lineage>
</organism>
<dbReference type="EMBL" id="BAAAFH010000003">
    <property type="protein sequence ID" value="GAA0874362.1"/>
    <property type="molecule type" value="Genomic_DNA"/>
</dbReference>
<reference evidence="2 3" key="1">
    <citation type="journal article" date="2019" name="Int. J. Syst. Evol. Microbiol.">
        <title>The Global Catalogue of Microorganisms (GCM) 10K type strain sequencing project: providing services to taxonomists for standard genome sequencing and annotation.</title>
        <authorList>
            <consortium name="The Broad Institute Genomics Platform"/>
            <consortium name="The Broad Institute Genome Sequencing Center for Infectious Disease"/>
            <person name="Wu L."/>
            <person name="Ma J."/>
        </authorList>
    </citation>
    <scope>NUCLEOTIDE SEQUENCE [LARGE SCALE GENOMIC DNA]</scope>
    <source>
        <strain evidence="2 3">JCM 16083</strain>
    </source>
</reference>
<evidence type="ECO:0008006" key="4">
    <source>
        <dbReference type="Google" id="ProtNLM"/>
    </source>
</evidence>
<feature type="transmembrane region" description="Helical" evidence="1">
    <location>
        <begin position="47"/>
        <end position="67"/>
    </location>
</feature>
<accession>A0ABN1MMV4</accession>
<keyword evidence="1" id="KW-0472">Membrane</keyword>
<name>A0ABN1MMV4_9FLAO</name>
<evidence type="ECO:0000256" key="1">
    <source>
        <dbReference type="SAM" id="Phobius"/>
    </source>
</evidence>
<gene>
    <name evidence="2" type="ORF">GCM10009118_07700</name>
</gene>
<dbReference type="Proteomes" id="UP001501126">
    <property type="component" value="Unassembled WGS sequence"/>
</dbReference>
<keyword evidence="1" id="KW-0812">Transmembrane</keyword>
<keyword evidence="1" id="KW-1133">Transmembrane helix</keyword>
<evidence type="ECO:0000313" key="2">
    <source>
        <dbReference type="EMBL" id="GAA0874362.1"/>
    </source>
</evidence>
<keyword evidence="3" id="KW-1185">Reference proteome</keyword>
<comment type="caution">
    <text evidence="2">The sequence shown here is derived from an EMBL/GenBank/DDBJ whole genome shotgun (WGS) entry which is preliminary data.</text>
</comment>
<feature type="transmembrane region" description="Helical" evidence="1">
    <location>
        <begin position="6"/>
        <end position="26"/>
    </location>
</feature>
<evidence type="ECO:0000313" key="3">
    <source>
        <dbReference type="Proteomes" id="UP001501126"/>
    </source>
</evidence>
<sequence length="70" mass="8298">MIYVINVLFVVMFFVFIAKLISIADLKRQEYKRTNNPESLHKFYRKVGLFFLTLFLMAVGVSVYWIISSK</sequence>